<keyword evidence="3 5" id="KW-0067">ATP-binding</keyword>
<dbReference type="PANTHER" id="PTHR42939:SF1">
    <property type="entry name" value="ABC TRANSPORTER ATP-BINDING PROTEIN ALBC-RELATED"/>
    <property type="match status" value="1"/>
</dbReference>
<dbReference type="EMBL" id="DF196819">
    <property type="protein sequence ID" value="GAD29982.1"/>
    <property type="molecule type" value="Genomic_DNA"/>
</dbReference>
<keyword evidence="2" id="KW-0547">Nucleotide-binding</keyword>
<dbReference type="CDD" id="cd03230">
    <property type="entry name" value="ABC_DR_subfamily_A"/>
    <property type="match status" value="1"/>
</dbReference>
<dbReference type="GO" id="GO:0016887">
    <property type="term" value="F:ATP hydrolysis activity"/>
    <property type="evidence" value="ECO:0007669"/>
    <property type="project" value="InterPro"/>
</dbReference>
<name>A0A0U1P5V7_PHOLE</name>
<dbReference type="RefSeq" id="WP_023932512.1">
    <property type="nucleotide sequence ID" value="NZ_DF196819.1"/>
</dbReference>
<gene>
    <name evidence="5" type="ORF">PLEI_1636</name>
</gene>
<proteinExistence type="predicted"/>
<dbReference type="InterPro" id="IPR003593">
    <property type="entry name" value="AAA+_ATPase"/>
</dbReference>
<dbReference type="Proteomes" id="UP000030675">
    <property type="component" value="Unassembled WGS sequence"/>
</dbReference>
<evidence type="ECO:0000256" key="3">
    <source>
        <dbReference type="ARBA" id="ARBA00022840"/>
    </source>
</evidence>
<dbReference type="HOGENOM" id="CLU_000604_1_2_6"/>
<dbReference type="AlphaFoldDB" id="A0A0U1P5V7"/>
<evidence type="ECO:0000313" key="5">
    <source>
        <dbReference type="EMBL" id="GAD29982.1"/>
    </source>
</evidence>
<evidence type="ECO:0000256" key="1">
    <source>
        <dbReference type="ARBA" id="ARBA00022448"/>
    </source>
</evidence>
<accession>A0A0U1P5V7</accession>
<dbReference type="InterPro" id="IPR003439">
    <property type="entry name" value="ABC_transporter-like_ATP-bd"/>
</dbReference>
<organism evidence="5 6">
    <name type="scientific">Photobacterium leiognathi lrivu.4.1</name>
    <dbReference type="NCBI Taxonomy" id="1248232"/>
    <lineage>
        <taxon>Bacteria</taxon>
        <taxon>Pseudomonadati</taxon>
        <taxon>Pseudomonadota</taxon>
        <taxon>Gammaproteobacteria</taxon>
        <taxon>Vibrionales</taxon>
        <taxon>Vibrionaceae</taxon>
        <taxon>Photobacterium</taxon>
    </lineage>
</organism>
<keyword evidence="1" id="KW-0813">Transport</keyword>
<dbReference type="PROSITE" id="PS50893">
    <property type="entry name" value="ABC_TRANSPORTER_2"/>
    <property type="match status" value="1"/>
</dbReference>
<dbReference type="Pfam" id="PF00005">
    <property type="entry name" value="ABC_tran"/>
    <property type="match status" value="1"/>
</dbReference>
<dbReference type="GO" id="GO:0005524">
    <property type="term" value="F:ATP binding"/>
    <property type="evidence" value="ECO:0007669"/>
    <property type="project" value="UniProtKB-KW"/>
</dbReference>
<dbReference type="Gene3D" id="3.40.50.300">
    <property type="entry name" value="P-loop containing nucleotide triphosphate hydrolases"/>
    <property type="match status" value="1"/>
</dbReference>
<dbReference type="InterPro" id="IPR027417">
    <property type="entry name" value="P-loop_NTPase"/>
</dbReference>
<reference evidence="6" key="1">
    <citation type="submission" date="2012-12" db="EMBL/GenBank/DDBJ databases">
        <title>Genome Sequence of Photobacterium leiognathi lrivu.4.1.</title>
        <authorList>
            <person name="Urbanczyk H."/>
            <person name="Ogura Y."/>
            <person name="Hayashi T."/>
            <person name="Dunlap P.V."/>
        </authorList>
    </citation>
    <scope>NUCLEOTIDE SEQUENCE [LARGE SCALE GENOMIC DNA]</scope>
    <source>
        <strain evidence="6">lrivu.4.1</strain>
    </source>
</reference>
<dbReference type="eggNOG" id="COG1131">
    <property type="taxonomic scope" value="Bacteria"/>
</dbReference>
<evidence type="ECO:0000313" key="6">
    <source>
        <dbReference type="Proteomes" id="UP000030675"/>
    </source>
</evidence>
<evidence type="ECO:0000256" key="2">
    <source>
        <dbReference type="ARBA" id="ARBA00022741"/>
    </source>
</evidence>
<dbReference type="InterPro" id="IPR051782">
    <property type="entry name" value="ABC_Transporter_VariousFunc"/>
</dbReference>
<protein>
    <submittedName>
        <fullName evidence="5">ABC transporter ATP-binding protein</fullName>
    </submittedName>
</protein>
<feature type="domain" description="ABC transporter" evidence="4">
    <location>
        <begin position="11"/>
        <end position="236"/>
    </location>
</feature>
<dbReference type="SMART" id="SM00382">
    <property type="entry name" value="AAA"/>
    <property type="match status" value="1"/>
</dbReference>
<sequence length="291" mass="32841">MKNNNVEITFISAQHISKSYQESTALTDVSFELKSGQVMGLLGHNGAGKSTLIKSMLGMHSYQGELSIFGLSSQQDRAKIVERLGYISDVAVLPEWMTVKQVMKYVQGVHPRYDQNKMDCYLSHTSIQLKTKIAALSKGMKVQLHLALVMATDVNVLILDEPTLGLDLMYRETFYRYLMEWFHDGERSLIIASHEVDEIAHMLTDVLVLKQGRVVLQGRLDDLSQRYHVLSVDDQQLDQAMRLKPISCKQGLGQHRLLFENISEAELSMLGTVTKPSLADIFIAKQQQEAL</sequence>
<evidence type="ECO:0000259" key="4">
    <source>
        <dbReference type="PROSITE" id="PS50893"/>
    </source>
</evidence>
<dbReference type="PANTHER" id="PTHR42939">
    <property type="entry name" value="ABC TRANSPORTER ATP-BINDING PROTEIN ALBC-RELATED"/>
    <property type="match status" value="1"/>
</dbReference>
<dbReference type="SUPFAM" id="SSF52540">
    <property type="entry name" value="P-loop containing nucleoside triphosphate hydrolases"/>
    <property type="match status" value="1"/>
</dbReference>